<dbReference type="OrthoDB" id="10577865at2759"/>
<feature type="non-terminal residue" evidence="1">
    <location>
        <position position="1"/>
    </location>
</feature>
<accession>A0A9N9JBD3</accession>
<dbReference type="AlphaFoldDB" id="A0A9N9JBD3"/>
<sequence length="53" mass="6097">FKLCIDDILRGIENMGPIVYSNEAIHCETFNNPSYCRQHPQKIGNLASDKCIW</sequence>
<dbReference type="Proteomes" id="UP000789570">
    <property type="component" value="Unassembled WGS sequence"/>
</dbReference>
<name>A0A9N9JBD3_9GLOM</name>
<proteinExistence type="predicted"/>
<evidence type="ECO:0000313" key="1">
    <source>
        <dbReference type="EMBL" id="CAG8772849.1"/>
    </source>
</evidence>
<comment type="caution">
    <text evidence="1">The sequence shown here is derived from an EMBL/GenBank/DDBJ whole genome shotgun (WGS) entry which is preliminary data.</text>
</comment>
<gene>
    <name evidence="1" type="ORF">FCALED_LOCUS17645</name>
</gene>
<organism evidence="1 2">
    <name type="scientific">Funneliformis caledonium</name>
    <dbReference type="NCBI Taxonomy" id="1117310"/>
    <lineage>
        <taxon>Eukaryota</taxon>
        <taxon>Fungi</taxon>
        <taxon>Fungi incertae sedis</taxon>
        <taxon>Mucoromycota</taxon>
        <taxon>Glomeromycotina</taxon>
        <taxon>Glomeromycetes</taxon>
        <taxon>Glomerales</taxon>
        <taxon>Glomeraceae</taxon>
        <taxon>Funneliformis</taxon>
    </lineage>
</organism>
<reference evidence="1" key="1">
    <citation type="submission" date="2021-06" db="EMBL/GenBank/DDBJ databases">
        <authorList>
            <person name="Kallberg Y."/>
            <person name="Tangrot J."/>
            <person name="Rosling A."/>
        </authorList>
    </citation>
    <scope>NUCLEOTIDE SEQUENCE</scope>
    <source>
        <strain evidence="1">UK204</strain>
    </source>
</reference>
<dbReference type="EMBL" id="CAJVPQ010028354">
    <property type="protein sequence ID" value="CAG8772849.1"/>
    <property type="molecule type" value="Genomic_DNA"/>
</dbReference>
<evidence type="ECO:0000313" key="2">
    <source>
        <dbReference type="Proteomes" id="UP000789570"/>
    </source>
</evidence>
<keyword evidence="2" id="KW-1185">Reference proteome</keyword>
<protein>
    <submittedName>
        <fullName evidence="1">211_t:CDS:1</fullName>
    </submittedName>
</protein>